<name>A0ABT1L4X7_9GAMM</name>
<evidence type="ECO:0000313" key="4">
    <source>
        <dbReference type="EMBL" id="MCP8352227.1"/>
    </source>
</evidence>
<dbReference type="EMBL" id="JAKUDN010000002">
    <property type="protein sequence ID" value="MCP8352227.1"/>
    <property type="molecule type" value="Genomic_DNA"/>
</dbReference>
<dbReference type="InterPro" id="IPR036770">
    <property type="entry name" value="Ankyrin_rpt-contain_sf"/>
</dbReference>
<organism evidence="4 5">
    <name type="scientific">Candidatus Synchoanobacter obligatus</name>
    <dbReference type="NCBI Taxonomy" id="2919597"/>
    <lineage>
        <taxon>Bacteria</taxon>
        <taxon>Pseudomonadati</taxon>
        <taxon>Pseudomonadota</taxon>
        <taxon>Gammaproteobacteria</taxon>
        <taxon>Candidatus Comchoanobacterales</taxon>
        <taxon>Candidatus Comchoanobacteraceae</taxon>
        <taxon>Candidatus Synchoanobacter</taxon>
    </lineage>
</organism>
<feature type="repeat" description="ANK" evidence="3">
    <location>
        <begin position="99"/>
        <end position="131"/>
    </location>
</feature>
<feature type="repeat" description="ANK" evidence="3">
    <location>
        <begin position="398"/>
        <end position="430"/>
    </location>
</feature>
<keyword evidence="1" id="KW-0677">Repeat</keyword>
<feature type="repeat" description="ANK" evidence="3">
    <location>
        <begin position="265"/>
        <end position="298"/>
    </location>
</feature>
<dbReference type="Gene3D" id="1.25.40.20">
    <property type="entry name" value="Ankyrin repeat-containing domain"/>
    <property type="match status" value="5"/>
</dbReference>
<feature type="repeat" description="ANK" evidence="3">
    <location>
        <begin position="132"/>
        <end position="164"/>
    </location>
</feature>
<dbReference type="PANTHER" id="PTHR24126:SF14">
    <property type="entry name" value="ANK_REP_REGION DOMAIN-CONTAINING PROTEIN"/>
    <property type="match status" value="1"/>
</dbReference>
<keyword evidence="2 3" id="KW-0040">ANK repeat</keyword>
<feature type="repeat" description="ANK" evidence="3">
    <location>
        <begin position="65"/>
        <end position="97"/>
    </location>
</feature>
<dbReference type="SMART" id="SM00248">
    <property type="entry name" value="ANK"/>
    <property type="match status" value="16"/>
</dbReference>
<feature type="repeat" description="ANK" evidence="3">
    <location>
        <begin position="332"/>
        <end position="364"/>
    </location>
</feature>
<dbReference type="SUPFAM" id="SSF48403">
    <property type="entry name" value="Ankyrin repeat"/>
    <property type="match status" value="2"/>
</dbReference>
<feature type="repeat" description="ANK" evidence="3">
    <location>
        <begin position="165"/>
        <end position="197"/>
    </location>
</feature>
<dbReference type="Pfam" id="PF00023">
    <property type="entry name" value="Ank"/>
    <property type="match status" value="3"/>
</dbReference>
<dbReference type="PROSITE" id="PS50297">
    <property type="entry name" value="ANK_REP_REGION"/>
    <property type="match status" value="12"/>
</dbReference>
<dbReference type="RefSeq" id="WP_258569335.1">
    <property type="nucleotide sequence ID" value="NZ_JAKUDN010000002.1"/>
</dbReference>
<reference evidence="4 5" key="1">
    <citation type="journal article" date="2022" name="Nat. Microbiol.">
        <title>The microbiome of a bacterivorous marine choanoflagellate contains a resource-demanding obligate bacterial associate.</title>
        <authorList>
            <person name="Needham D.M."/>
            <person name="Poirier C."/>
            <person name="Bachy C."/>
            <person name="George E.E."/>
            <person name="Wilken S."/>
            <person name="Yung C.C.M."/>
            <person name="Limardo A.J."/>
            <person name="Morando M."/>
            <person name="Sudek L."/>
            <person name="Malmstrom R.R."/>
            <person name="Keeling P.J."/>
            <person name="Santoro A.E."/>
            <person name="Worden A.Z."/>
        </authorList>
    </citation>
    <scope>NUCLEOTIDE SEQUENCE [LARGE SCALE GENOMIC DNA]</scope>
    <source>
        <strain evidence="4 5">Comchoano-2</strain>
    </source>
</reference>
<feature type="repeat" description="ANK" evidence="3">
    <location>
        <begin position="299"/>
        <end position="331"/>
    </location>
</feature>
<keyword evidence="5" id="KW-1185">Reference proteome</keyword>
<protein>
    <submittedName>
        <fullName evidence="4">Ankyrin repeat domain-containing protein</fullName>
    </submittedName>
</protein>
<evidence type="ECO:0000256" key="3">
    <source>
        <dbReference type="PROSITE-ProRule" id="PRU00023"/>
    </source>
</evidence>
<evidence type="ECO:0000256" key="1">
    <source>
        <dbReference type="ARBA" id="ARBA00022737"/>
    </source>
</evidence>
<feature type="repeat" description="ANK" evidence="3">
    <location>
        <begin position="232"/>
        <end position="264"/>
    </location>
</feature>
<feature type="repeat" description="ANK" evidence="3">
    <location>
        <begin position="431"/>
        <end position="455"/>
    </location>
</feature>
<dbReference type="Proteomes" id="UP001320768">
    <property type="component" value="Unassembled WGS sequence"/>
</dbReference>
<feature type="repeat" description="ANK" evidence="3">
    <location>
        <begin position="365"/>
        <end position="397"/>
    </location>
</feature>
<evidence type="ECO:0000256" key="2">
    <source>
        <dbReference type="ARBA" id="ARBA00023043"/>
    </source>
</evidence>
<evidence type="ECO:0000313" key="5">
    <source>
        <dbReference type="Proteomes" id="UP001320768"/>
    </source>
</evidence>
<sequence length="1339" mass="145230">MNDLLIAVYRGCTEVVNALIGAKADINQPDIEGATPLYIAAQNGGIGAVNKLIGAKADINQANNLGETPLFTAAANGHLDVVKTLLAADAAVNQGTTDNGATPLLVSAQNGHLDAVKALITAGADANQAMNDGRTPLYIAAHQGQHEVVNALLTAGASVNQASDDGTTPLFIPAQQGRLDVVSALLTAGASVNQAVNNGATPLFIAAQNGHLDVVNAILQKEGIEVNQAMNDGRTPLYIAAHQGHLEVVKTLLAADAAVNQVINDGRSPLYIAAQNGHLDVVNAILQKEGIEVNQAMNGDITPLFIAAQQGHLEVVKTLLAADTAVHQVMNDGRPPLMVAAQNGLLEVVKALLAAGASVNQVMDDGKSPLFMAAQNGHLEVVKTLLSAGAGINQAMNDGVTPLHIAAQNGHANIVEALIAADAKINHATTKGATPLFIAARNGHFDVVNALLQKGGIEVNQAMVDGQTPLYIAICNDHDLCAKSLLPQVLKSGLKPSDYNKVFSIAFKKNNIAIIKRLITAGAEPHQVISALTVLLHSLAKTKVNIDMDADSLSRYLLGKPESTSLTTIKDEIKSAFIEANDLVASGLEEHRKSAHIALPNKHQEIDLVVKKAQKDASLKLSFKGGAIACTSNIKELISDLDKKILEIEQRQKRHLSQIDKEKKLVIAAQVNSYWQSLGAFCKLDEKNQISKSEHLILLGPSQQISIPSAMFCKRLLEKGYLEDQAYNEPANTAAIKATVAELGKLDIRGDIQIASTNTQLLITRLSQQYTELNTRNNLIQLLEKRLSSLLPAVSKKQQNMKDSEQLLKLKASAEKGLVALKELDKMQTNITSSDTGGLVATYVVQETTVSESRICDIIEKCLALSNKSEYIVQESLVRYKQKLEAIKNAVIAVYVEQYSEHFRSLDNPKAWVKKLTQYQSISKASELMEPLKASKTSEEISFALNAIQDCHIALNKVEQEDIKIVLNYQIIYECIALVEKTWEAVSIQKRQVATHRTIKEALNAKIAEFAFRVKEFFPIKAKKWEEAFMKLVCPSPKKTTMLKKTDHKREVGASASGGGASAFAGASPVDKMTNAHALAGASIWPSDSLIIRADYHNGVLTPLSEFAGKLIQLCDQDQVNLIAAKRSMIRHYLGVIQLENYTNANIKKLHGILGHQLQFFQTTDIALFNQLIAIISNHVHSGYQSIVDNLLIATAGIQQLESSDEKSFLWTSLRGNKGPGSDDPINMIAHILKYLGRPFPKLDSEIEIDVEKYARVDALFTLKKLWDTRPKGMDEALFAQIGTREQSDIKAEIARYTSKRNAFRHDDALVSKTIGEIYNVLFPHHALDNALAHFGGER</sequence>
<gene>
    <name evidence="4" type="ORF">MKS91_02865</name>
</gene>
<feature type="repeat" description="ANK" evidence="3">
    <location>
        <begin position="198"/>
        <end position="231"/>
    </location>
</feature>
<dbReference type="PANTHER" id="PTHR24126">
    <property type="entry name" value="ANKYRIN REPEAT, PH AND SEC7 DOMAIN CONTAINING PROTEIN SECG-RELATED"/>
    <property type="match status" value="1"/>
</dbReference>
<dbReference type="InterPro" id="IPR002110">
    <property type="entry name" value="Ankyrin_rpt"/>
</dbReference>
<accession>A0ABT1L4X7</accession>
<dbReference type="Pfam" id="PF12796">
    <property type="entry name" value="Ank_2"/>
    <property type="match status" value="4"/>
</dbReference>
<dbReference type="PRINTS" id="PR01415">
    <property type="entry name" value="ANKYRIN"/>
</dbReference>
<comment type="caution">
    <text evidence="4">The sequence shown here is derived from an EMBL/GenBank/DDBJ whole genome shotgun (WGS) entry which is preliminary data.</text>
</comment>
<feature type="repeat" description="ANK" evidence="3">
    <location>
        <begin position="32"/>
        <end position="64"/>
    </location>
</feature>
<proteinExistence type="predicted"/>
<dbReference type="PROSITE" id="PS50088">
    <property type="entry name" value="ANK_REPEAT"/>
    <property type="match status" value="13"/>
</dbReference>